<dbReference type="PANTHER" id="PTHR32219:SF2">
    <property type="entry name" value="PROTON PUMP-INTERACTOR 1"/>
    <property type="match status" value="1"/>
</dbReference>
<keyword evidence="3" id="KW-1003">Cell membrane</keyword>
<evidence type="ECO:0000256" key="3">
    <source>
        <dbReference type="ARBA" id="ARBA00022475"/>
    </source>
</evidence>
<protein>
    <submittedName>
        <fullName evidence="13">Proton pump-interactor 1</fullName>
    </submittedName>
</protein>
<evidence type="ECO:0000256" key="11">
    <source>
        <dbReference type="SAM" id="MobiDB-lite"/>
    </source>
</evidence>
<evidence type="ECO:0000256" key="10">
    <source>
        <dbReference type="SAM" id="Coils"/>
    </source>
</evidence>
<evidence type="ECO:0000256" key="5">
    <source>
        <dbReference type="ARBA" id="ARBA00022824"/>
    </source>
</evidence>
<evidence type="ECO:0000256" key="8">
    <source>
        <dbReference type="ARBA" id="ARBA00023136"/>
    </source>
</evidence>
<keyword evidence="14" id="KW-1185">Reference proteome</keyword>
<keyword evidence="7 10" id="KW-0175">Coiled coil</keyword>
<feature type="compositionally biased region" description="Acidic residues" evidence="11">
    <location>
        <begin position="540"/>
        <end position="552"/>
    </location>
</feature>
<dbReference type="Gramene" id="XM_028339175.1">
    <property type="protein sequence ID" value="XP_028194976.1"/>
    <property type="gene ID" value="LOC114380202"/>
</dbReference>
<dbReference type="Proteomes" id="UP000289340">
    <property type="component" value="Chromosome 12"/>
</dbReference>
<feature type="compositionally biased region" description="Basic and acidic residues" evidence="11">
    <location>
        <begin position="427"/>
        <end position="453"/>
    </location>
</feature>
<evidence type="ECO:0000256" key="2">
    <source>
        <dbReference type="ARBA" id="ARBA00004389"/>
    </source>
</evidence>
<reference evidence="13 14" key="1">
    <citation type="submission" date="2018-09" db="EMBL/GenBank/DDBJ databases">
        <title>A high-quality reference genome of wild soybean provides a powerful tool to mine soybean genomes.</title>
        <authorList>
            <person name="Xie M."/>
            <person name="Chung C.Y.L."/>
            <person name="Li M.-W."/>
            <person name="Wong F.-L."/>
            <person name="Chan T.-F."/>
            <person name="Lam H.-M."/>
        </authorList>
    </citation>
    <scope>NUCLEOTIDE SEQUENCE [LARGE SCALE GENOMIC DNA]</scope>
    <source>
        <strain evidence="14">cv. W05</strain>
        <tissue evidence="13">Hypocotyl of etiolated seedlings</tissue>
    </source>
</reference>
<evidence type="ECO:0000256" key="7">
    <source>
        <dbReference type="ARBA" id="ARBA00023054"/>
    </source>
</evidence>
<keyword evidence="6 12" id="KW-1133">Transmembrane helix</keyword>
<keyword evidence="5" id="KW-0256">Endoplasmic reticulum</keyword>
<feature type="compositionally biased region" description="Basic and acidic residues" evidence="11">
    <location>
        <begin position="26"/>
        <end position="38"/>
    </location>
</feature>
<accession>A0A445HTW0</accession>
<dbReference type="GO" id="GO:0005886">
    <property type="term" value="C:plasma membrane"/>
    <property type="evidence" value="ECO:0007669"/>
    <property type="project" value="UniProtKB-SubCell"/>
</dbReference>
<dbReference type="AlphaFoldDB" id="A0A445HTW0"/>
<dbReference type="GO" id="GO:0005789">
    <property type="term" value="C:endoplasmic reticulum membrane"/>
    <property type="evidence" value="ECO:0007669"/>
    <property type="project" value="UniProtKB-SubCell"/>
</dbReference>
<feature type="coiled-coil region" evidence="10">
    <location>
        <begin position="254"/>
        <end position="302"/>
    </location>
</feature>
<comment type="similarity">
    <text evidence="9">Belongs to the plant Proton pump-interactor protein family.</text>
</comment>
<evidence type="ECO:0000256" key="6">
    <source>
        <dbReference type="ARBA" id="ARBA00022989"/>
    </source>
</evidence>
<feature type="compositionally biased region" description="Basic and acidic residues" evidence="11">
    <location>
        <begin position="567"/>
        <end position="577"/>
    </location>
</feature>
<feature type="compositionally biased region" description="Low complexity" evidence="11">
    <location>
        <begin position="400"/>
        <end position="409"/>
    </location>
</feature>
<evidence type="ECO:0000256" key="9">
    <source>
        <dbReference type="ARBA" id="ARBA00038080"/>
    </source>
</evidence>
<sequence>MAGEVVGFEMVQGPVENGTEGGKPVLNEKENGKLEKDVGAAADAIKFGTHGEESAKKKGNDVSDVNAPKDAAEDWPAPKQIHSFYFVRWRPYDDPTIKSKIDLSDKDISKKNQARFQITEALKAKRAERVELISQVKSLRGDSRQFQSIVDEKLKEIGPLQQALGKLRTTNNAGRGGLCSSEDELNSVIYSLQYRIQHESIPLTEEKQILREIKQLEGTREKVIANAAMRAKLQESMGQKEAIQDQVKLIGGDLDGVKKEREAIRSKIKQIDDALKAIDKDIQSLQEELTAVSQKRDKAFESIQQLRKQREEGNTYFYQSRTVLNKARELAAKKDINALDEVSQTEVEKFMALWNKDKAFRNDYEKRILASLDMRQLSRDGRMRNPDEKPILEEPKPAEAEALPKMAAKQPKEEPKPSPQETLPAQKESKTTQKDSKNKGRDLKSKLESKDVAETDEYEFESPQKEAPAKEPEIDPAKLKEMKREEEIVKAKQALERKKKLAEKAAAKAAIRAQKEAEKKLKDREKKAKKKSGTAAVANPEDEPKDEVVEATEPEKINDDVQAPAPVKEKVQKESGIRSRGRARGPDSIPKAIIKRKKSNNYLIWAAAATLLVLLLAVLGYIYLF</sequence>
<comment type="subcellular location">
    <subcellularLocation>
        <location evidence="1">Cell membrane</location>
        <topology evidence="1">Single-pass membrane protein</topology>
    </subcellularLocation>
    <subcellularLocation>
        <location evidence="2">Endoplasmic reticulum membrane</location>
        <topology evidence="2">Single-pass membrane protein</topology>
    </subcellularLocation>
</comment>
<feature type="region of interest" description="Disordered" evidence="11">
    <location>
        <begin position="1"/>
        <end position="74"/>
    </location>
</feature>
<feature type="compositionally biased region" description="Basic and acidic residues" evidence="11">
    <location>
        <begin position="462"/>
        <end position="483"/>
    </location>
</feature>
<feature type="compositionally biased region" description="Basic and acidic residues" evidence="11">
    <location>
        <begin position="513"/>
        <end position="526"/>
    </location>
</feature>
<feature type="compositionally biased region" description="Basic and acidic residues" evidence="11">
    <location>
        <begin position="49"/>
        <end position="61"/>
    </location>
</feature>
<evidence type="ECO:0000313" key="14">
    <source>
        <dbReference type="Proteomes" id="UP000289340"/>
    </source>
</evidence>
<feature type="region of interest" description="Disordered" evidence="11">
    <location>
        <begin position="379"/>
        <end position="483"/>
    </location>
</feature>
<proteinExistence type="inferred from homology"/>
<dbReference type="SUPFAM" id="SSF57997">
    <property type="entry name" value="Tropomyosin"/>
    <property type="match status" value="1"/>
</dbReference>
<feature type="transmembrane region" description="Helical" evidence="12">
    <location>
        <begin position="602"/>
        <end position="624"/>
    </location>
</feature>
<dbReference type="PANTHER" id="PTHR32219">
    <property type="entry name" value="RNA-BINDING PROTEIN YLMH-RELATED"/>
    <property type="match status" value="1"/>
</dbReference>
<gene>
    <name evidence="13" type="ORF">D0Y65_035192</name>
</gene>
<dbReference type="InterPro" id="IPR055282">
    <property type="entry name" value="PPI1-4"/>
</dbReference>
<keyword evidence="8 12" id="KW-0472">Membrane</keyword>
<dbReference type="EMBL" id="QZWG01000012">
    <property type="protein sequence ID" value="RZB77137.1"/>
    <property type="molecule type" value="Genomic_DNA"/>
</dbReference>
<evidence type="ECO:0000313" key="13">
    <source>
        <dbReference type="EMBL" id="RZB77137.1"/>
    </source>
</evidence>
<name>A0A445HTW0_GLYSO</name>
<organism evidence="13 14">
    <name type="scientific">Glycine soja</name>
    <name type="common">Wild soybean</name>
    <dbReference type="NCBI Taxonomy" id="3848"/>
    <lineage>
        <taxon>Eukaryota</taxon>
        <taxon>Viridiplantae</taxon>
        <taxon>Streptophyta</taxon>
        <taxon>Embryophyta</taxon>
        <taxon>Tracheophyta</taxon>
        <taxon>Spermatophyta</taxon>
        <taxon>Magnoliopsida</taxon>
        <taxon>eudicotyledons</taxon>
        <taxon>Gunneridae</taxon>
        <taxon>Pentapetalae</taxon>
        <taxon>rosids</taxon>
        <taxon>fabids</taxon>
        <taxon>Fabales</taxon>
        <taxon>Fabaceae</taxon>
        <taxon>Papilionoideae</taxon>
        <taxon>50 kb inversion clade</taxon>
        <taxon>NPAAA clade</taxon>
        <taxon>indigoferoid/millettioid clade</taxon>
        <taxon>Phaseoleae</taxon>
        <taxon>Glycine</taxon>
        <taxon>Glycine subgen. Soja</taxon>
    </lineage>
</organism>
<feature type="region of interest" description="Disordered" evidence="11">
    <location>
        <begin position="500"/>
        <end position="587"/>
    </location>
</feature>
<keyword evidence="4 12" id="KW-0812">Transmembrane</keyword>
<feature type="compositionally biased region" description="Basic and acidic residues" evidence="11">
    <location>
        <begin position="379"/>
        <end position="399"/>
    </location>
</feature>
<evidence type="ECO:0000256" key="1">
    <source>
        <dbReference type="ARBA" id="ARBA00004162"/>
    </source>
</evidence>
<comment type="caution">
    <text evidence="13">The sequence shown here is derived from an EMBL/GenBank/DDBJ whole genome shotgun (WGS) entry which is preliminary data.</text>
</comment>
<evidence type="ECO:0000256" key="4">
    <source>
        <dbReference type="ARBA" id="ARBA00022692"/>
    </source>
</evidence>
<evidence type="ECO:0000256" key="12">
    <source>
        <dbReference type="SAM" id="Phobius"/>
    </source>
</evidence>